<reference evidence="4 5" key="1">
    <citation type="submission" date="2020-07" db="EMBL/GenBank/DDBJ databases">
        <title>Sequencing the genomes of 1000 actinobacteria strains.</title>
        <authorList>
            <person name="Klenk H.-P."/>
        </authorList>
    </citation>
    <scope>NUCLEOTIDE SEQUENCE [LARGE SCALE GENOMIC DNA]</scope>
    <source>
        <strain evidence="4 5">DSM 42178</strain>
    </source>
</reference>
<sequence length="155" mass="16916">MSVHRSVVGVHLLLEREGRVLLGLRSGTGWRDGLWHVPSGHLERETVLAAAAREAREELGITIAEGDLALVHTVHHWVGERSRAGRIQLFFRVQRYTGEIVNAEPHKCAELRWWPLDALPENTVDYTVGALAAIKDGVPLTVAGFPPAAPGRAAG</sequence>
<evidence type="ECO:0000313" key="4">
    <source>
        <dbReference type="EMBL" id="NYI04276.1"/>
    </source>
</evidence>
<dbReference type="PROSITE" id="PS51462">
    <property type="entry name" value="NUDIX"/>
    <property type="match status" value="1"/>
</dbReference>
<dbReference type="EMBL" id="JACBZD010000001">
    <property type="protein sequence ID" value="NYI04276.1"/>
    <property type="molecule type" value="Genomic_DNA"/>
</dbReference>
<dbReference type="PANTHER" id="PTHR43046">
    <property type="entry name" value="GDP-MANNOSE MANNOSYL HYDROLASE"/>
    <property type="match status" value="1"/>
</dbReference>
<name>A0A852ZPA0_9ACTN</name>
<feature type="domain" description="Nudix hydrolase" evidence="3">
    <location>
        <begin position="3"/>
        <end position="136"/>
    </location>
</feature>
<dbReference type="InterPro" id="IPR000086">
    <property type="entry name" value="NUDIX_hydrolase_dom"/>
</dbReference>
<dbReference type="InterPro" id="IPR015797">
    <property type="entry name" value="NUDIX_hydrolase-like_dom_sf"/>
</dbReference>
<dbReference type="GO" id="GO:0016787">
    <property type="term" value="F:hydrolase activity"/>
    <property type="evidence" value="ECO:0007669"/>
    <property type="project" value="UniProtKB-KW"/>
</dbReference>
<evidence type="ECO:0000256" key="2">
    <source>
        <dbReference type="ARBA" id="ARBA00022801"/>
    </source>
</evidence>
<evidence type="ECO:0000313" key="5">
    <source>
        <dbReference type="Proteomes" id="UP000567795"/>
    </source>
</evidence>
<keyword evidence="2" id="KW-0378">Hydrolase</keyword>
<evidence type="ECO:0000256" key="1">
    <source>
        <dbReference type="ARBA" id="ARBA00001946"/>
    </source>
</evidence>
<dbReference type="AlphaFoldDB" id="A0A852ZPA0"/>
<keyword evidence="5" id="KW-1185">Reference proteome</keyword>
<organism evidence="4 5">
    <name type="scientific">Allostreptomyces psammosilenae</name>
    <dbReference type="NCBI Taxonomy" id="1892865"/>
    <lineage>
        <taxon>Bacteria</taxon>
        <taxon>Bacillati</taxon>
        <taxon>Actinomycetota</taxon>
        <taxon>Actinomycetes</taxon>
        <taxon>Kitasatosporales</taxon>
        <taxon>Streptomycetaceae</taxon>
        <taxon>Allostreptomyces</taxon>
    </lineage>
</organism>
<gene>
    <name evidence="4" type="ORF">FHU37_001219</name>
</gene>
<dbReference type="Pfam" id="PF00293">
    <property type="entry name" value="NUDIX"/>
    <property type="match status" value="1"/>
</dbReference>
<comment type="cofactor">
    <cofactor evidence="1">
        <name>Mg(2+)</name>
        <dbReference type="ChEBI" id="CHEBI:18420"/>
    </cofactor>
</comment>
<proteinExistence type="predicted"/>
<comment type="caution">
    <text evidence="4">The sequence shown here is derived from an EMBL/GenBank/DDBJ whole genome shotgun (WGS) entry which is preliminary data.</text>
</comment>
<protein>
    <submittedName>
        <fullName evidence="4">8-oxo-dGTP pyrophosphatase MutT (NUDIX family)</fullName>
    </submittedName>
</protein>
<dbReference type="Gene3D" id="3.90.79.10">
    <property type="entry name" value="Nucleoside Triphosphate Pyrophosphohydrolase"/>
    <property type="match status" value="1"/>
</dbReference>
<evidence type="ECO:0000259" key="3">
    <source>
        <dbReference type="PROSITE" id="PS51462"/>
    </source>
</evidence>
<accession>A0A852ZPA0</accession>
<dbReference type="PANTHER" id="PTHR43046:SF16">
    <property type="entry name" value="ADP-RIBOSE PYROPHOSPHATASE YJHB-RELATED"/>
    <property type="match status" value="1"/>
</dbReference>
<dbReference type="RefSeq" id="WP_218903951.1">
    <property type="nucleotide sequence ID" value="NZ_JACBZD010000001.1"/>
</dbReference>
<dbReference type="CDD" id="cd04683">
    <property type="entry name" value="NUDIX_Hydrolase"/>
    <property type="match status" value="1"/>
</dbReference>
<dbReference type="Proteomes" id="UP000567795">
    <property type="component" value="Unassembled WGS sequence"/>
</dbReference>
<dbReference type="SUPFAM" id="SSF55811">
    <property type="entry name" value="Nudix"/>
    <property type="match status" value="1"/>
</dbReference>